<dbReference type="EMBL" id="FQUU01000004">
    <property type="protein sequence ID" value="SHE91797.1"/>
    <property type="molecule type" value="Genomic_DNA"/>
</dbReference>
<reference evidence="1 2" key="1">
    <citation type="submission" date="2016-11" db="EMBL/GenBank/DDBJ databases">
        <authorList>
            <person name="Jaros S."/>
            <person name="Januszkiewicz K."/>
            <person name="Wedrychowicz H."/>
        </authorList>
    </citation>
    <scope>NUCLEOTIDE SEQUENCE [LARGE SCALE GENOMIC DNA]</scope>
    <source>
        <strain evidence="1 2">DSM 18119</strain>
    </source>
</reference>
<evidence type="ECO:0000313" key="1">
    <source>
        <dbReference type="EMBL" id="SHE91797.1"/>
    </source>
</evidence>
<dbReference type="AlphaFoldDB" id="A0A1M4XDZ2"/>
<organism evidence="1 2">
    <name type="scientific">Flavisolibacter ginsengisoli DSM 18119</name>
    <dbReference type="NCBI Taxonomy" id="1121884"/>
    <lineage>
        <taxon>Bacteria</taxon>
        <taxon>Pseudomonadati</taxon>
        <taxon>Bacteroidota</taxon>
        <taxon>Chitinophagia</taxon>
        <taxon>Chitinophagales</taxon>
        <taxon>Chitinophagaceae</taxon>
        <taxon>Flavisolibacter</taxon>
    </lineage>
</organism>
<dbReference type="Proteomes" id="UP000184048">
    <property type="component" value="Unassembled WGS sequence"/>
</dbReference>
<name>A0A1M4XDZ2_9BACT</name>
<dbReference type="RefSeq" id="WP_072834641.1">
    <property type="nucleotide sequence ID" value="NZ_FQUU01000004.1"/>
</dbReference>
<proteinExistence type="predicted"/>
<accession>A0A1M4XDZ2</accession>
<protein>
    <submittedName>
        <fullName evidence="1">Uncharacterized protein</fullName>
    </submittedName>
</protein>
<evidence type="ECO:0000313" key="2">
    <source>
        <dbReference type="Proteomes" id="UP000184048"/>
    </source>
</evidence>
<sequence length="87" mass="9792">MGAFLSYVQSTNQFSISYPYYGLFGTADVKLLKSAEELLFECKLVNGAVVLIKKMGQSRKWIDAQLEKETPLSSVLGMYIEDFIKEA</sequence>
<gene>
    <name evidence="1" type="ORF">SAMN02745131_01440</name>
</gene>
<keyword evidence="2" id="KW-1185">Reference proteome</keyword>